<keyword evidence="2" id="KW-1185">Reference proteome</keyword>
<dbReference type="KEGG" id="pfj:MYCFIDRAFT_177470"/>
<protein>
    <submittedName>
        <fullName evidence="1">Uncharacterized protein</fullName>
    </submittedName>
</protein>
<dbReference type="GeneID" id="19333747"/>
<dbReference type="AlphaFoldDB" id="M3A7C9"/>
<gene>
    <name evidence="1" type="ORF">MYCFIDRAFT_177470</name>
</gene>
<reference evidence="1 2" key="1">
    <citation type="journal article" date="2012" name="PLoS Pathog.">
        <title>Diverse lifestyles and strategies of plant pathogenesis encoded in the genomes of eighteen Dothideomycetes fungi.</title>
        <authorList>
            <person name="Ohm R.A."/>
            <person name="Feau N."/>
            <person name="Henrissat B."/>
            <person name="Schoch C.L."/>
            <person name="Horwitz B.A."/>
            <person name="Barry K.W."/>
            <person name="Condon B.J."/>
            <person name="Copeland A.C."/>
            <person name="Dhillon B."/>
            <person name="Glaser F."/>
            <person name="Hesse C.N."/>
            <person name="Kosti I."/>
            <person name="LaButti K."/>
            <person name="Lindquist E.A."/>
            <person name="Lucas S."/>
            <person name="Salamov A.A."/>
            <person name="Bradshaw R.E."/>
            <person name="Ciuffetti L."/>
            <person name="Hamelin R.C."/>
            <person name="Kema G.H.J."/>
            <person name="Lawrence C."/>
            <person name="Scott J.A."/>
            <person name="Spatafora J.W."/>
            <person name="Turgeon B.G."/>
            <person name="de Wit P.J.G.M."/>
            <person name="Zhong S."/>
            <person name="Goodwin S.B."/>
            <person name="Grigoriev I.V."/>
        </authorList>
    </citation>
    <scope>NUCLEOTIDE SEQUENCE [LARGE SCALE GENOMIC DNA]</scope>
    <source>
        <strain evidence="1 2">CIRAD86</strain>
    </source>
</reference>
<proteinExistence type="predicted"/>
<dbReference type="HOGENOM" id="CLU_1046340_0_0_1"/>
<name>M3A7C9_PSEFD</name>
<dbReference type="VEuPathDB" id="FungiDB:MYCFIDRAFT_177470"/>
<organism evidence="1 2">
    <name type="scientific">Pseudocercospora fijiensis (strain CIRAD86)</name>
    <name type="common">Black leaf streak disease fungus</name>
    <name type="synonym">Mycosphaerella fijiensis</name>
    <dbReference type="NCBI Taxonomy" id="383855"/>
    <lineage>
        <taxon>Eukaryota</taxon>
        <taxon>Fungi</taxon>
        <taxon>Dikarya</taxon>
        <taxon>Ascomycota</taxon>
        <taxon>Pezizomycotina</taxon>
        <taxon>Dothideomycetes</taxon>
        <taxon>Dothideomycetidae</taxon>
        <taxon>Mycosphaerellales</taxon>
        <taxon>Mycosphaerellaceae</taxon>
        <taxon>Pseudocercospora</taxon>
    </lineage>
</organism>
<dbReference type="Proteomes" id="UP000016932">
    <property type="component" value="Unassembled WGS sequence"/>
</dbReference>
<sequence>MRDVCSSTNGGKGELRSGFSGYNFTRGDVSSIFSPCDNLYVKPCPARIFLEAIISRMPASTSCQCVIRQYLVSILLVVKLVTLIKHHCIHVPAHRVSQAHEPFAHLRRVRLRVVFGLYVGQVYVLQMVVSTSELLNQNRALQFTVESGFEGIDLVLELAISFFGFPKAFLQCFDLFILGELGGGLDDRVDLGKLAQLMSYWPLSGSRYGRKVGRIALASADQLIFQCLQLTSEQIKDTEQAGASYVDLVWQALFRPCRRQPGGYQA</sequence>
<evidence type="ECO:0000313" key="1">
    <source>
        <dbReference type="EMBL" id="EME80526.1"/>
    </source>
</evidence>
<accession>M3A7C9</accession>
<evidence type="ECO:0000313" key="2">
    <source>
        <dbReference type="Proteomes" id="UP000016932"/>
    </source>
</evidence>
<dbReference type="EMBL" id="KB446561">
    <property type="protein sequence ID" value="EME80526.1"/>
    <property type="molecule type" value="Genomic_DNA"/>
</dbReference>
<dbReference type="RefSeq" id="XP_007929432.1">
    <property type="nucleotide sequence ID" value="XM_007931241.1"/>
</dbReference>